<evidence type="ECO:0000313" key="3">
    <source>
        <dbReference type="Proteomes" id="UP001597319"/>
    </source>
</evidence>
<dbReference type="Proteomes" id="UP001597319">
    <property type="component" value="Unassembled WGS sequence"/>
</dbReference>
<dbReference type="RefSeq" id="WP_378179487.1">
    <property type="nucleotide sequence ID" value="NZ_JBHULE010000019.1"/>
</dbReference>
<sequence>MKKIEKFEDLRLDALNLVKGAGDTLTNSKETRESTFDSDSACGGSCEQDANGGGGLSDQISAVGFE</sequence>
<feature type="region of interest" description="Disordered" evidence="1">
    <location>
        <begin position="26"/>
        <end position="58"/>
    </location>
</feature>
<accession>A0ABW5LEG0</accession>
<dbReference type="EMBL" id="JBHULE010000019">
    <property type="protein sequence ID" value="MFD2563292.1"/>
    <property type="molecule type" value="Genomic_DNA"/>
</dbReference>
<protein>
    <submittedName>
        <fullName evidence="2">Uncharacterized protein</fullName>
    </submittedName>
</protein>
<comment type="caution">
    <text evidence="2">The sequence shown here is derived from an EMBL/GenBank/DDBJ whole genome shotgun (WGS) entry which is preliminary data.</text>
</comment>
<proteinExistence type="predicted"/>
<reference evidence="3" key="1">
    <citation type="journal article" date="2019" name="Int. J. Syst. Evol. Microbiol.">
        <title>The Global Catalogue of Microorganisms (GCM) 10K type strain sequencing project: providing services to taxonomists for standard genome sequencing and annotation.</title>
        <authorList>
            <consortium name="The Broad Institute Genomics Platform"/>
            <consortium name="The Broad Institute Genome Sequencing Center for Infectious Disease"/>
            <person name="Wu L."/>
            <person name="Ma J."/>
        </authorList>
    </citation>
    <scope>NUCLEOTIDE SEQUENCE [LARGE SCALE GENOMIC DNA]</scope>
    <source>
        <strain evidence="3">KCTC 52274</strain>
    </source>
</reference>
<name>A0ABW5LEG0_9FLAO</name>
<keyword evidence="3" id="KW-1185">Reference proteome</keyword>
<evidence type="ECO:0000256" key="1">
    <source>
        <dbReference type="SAM" id="MobiDB-lite"/>
    </source>
</evidence>
<organism evidence="2 3">
    <name type="scientific">Aquimarina rubra</name>
    <dbReference type="NCBI Taxonomy" id="1920033"/>
    <lineage>
        <taxon>Bacteria</taxon>
        <taxon>Pseudomonadati</taxon>
        <taxon>Bacteroidota</taxon>
        <taxon>Flavobacteriia</taxon>
        <taxon>Flavobacteriales</taxon>
        <taxon>Flavobacteriaceae</taxon>
        <taxon>Aquimarina</taxon>
    </lineage>
</organism>
<evidence type="ECO:0000313" key="2">
    <source>
        <dbReference type="EMBL" id="MFD2563292.1"/>
    </source>
</evidence>
<gene>
    <name evidence="2" type="ORF">ACFSR1_11495</name>
</gene>